<dbReference type="SUPFAM" id="SSF51735">
    <property type="entry name" value="NAD(P)-binding Rossmann-fold domains"/>
    <property type="match status" value="1"/>
</dbReference>
<dbReference type="Gene3D" id="3.40.50.720">
    <property type="entry name" value="NAD(P)-binding Rossmann-like Domain"/>
    <property type="match status" value="1"/>
</dbReference>
<evidence type="ECO:0000313" key="2">
    <source>
        <dbReference type="EMBL" id="KEQ68688.1"/>
    </source>
</evidence>
<dbReference type="InterPro" id="IPR051604">
    <property type="entry name" value="Ergot_Alk_Oxidoreductase"/>
</dbReference>
<evidence type="ECO:0000313" key="3">
    <source>
        <dbReference type="Proteomes" id="UP000027730"/>
    </source>
</evidence>
<protein>
    <submittedName>
        <fullName evidence="2">NmrA-like family protein</fullName>
    </submittedName>
</protein>
<dbReference type="RefSeq" id="XP_013422842.1">
    <property type="nucleotide sequence ID" value="XM_013567388.1"/>
</dbReference>
<dbReference type="HOGENOM" id="CLU_007383_10_0_1"/>
<dbReference type="Proteomes" id="UP000027730">
    <property type="component" value="Unassembled WGS sequence"/>
</dbReference>
<reference evidence="2 3" key="1">
    <citation type="journal article" date="2014" name="BMC Genomics">
        <title>Genome sequencing of four Aureobasidium pullulans varieties: biotechnological potential, stress tolerance, and description of new species.</title>
        <authorList>
            <person name="Gostin Ar C."/>
            <person name="Ohm R.A."/>
            <person name="Kogej T."/>
            <person name="Sonjak S."/>
            <person name="Turk M."/>
            <person name="Zajc J."/>
            <person name="Zalar P."/>
            <person name="Grube M."/>
            <person name="Sun H."/>
            <person name="Han J."/>
            <person name="Sharma A."/>
            <person name="Chiniquy J."/>
            <person name="Ngan C.Y."/>
            <person name="Lipzen A."/>
            <person name="Barry K."/>
            <person name="Grigoriev I.V."/>
            <person name="Gunde-Cimerman N."/>
        </authorList>
    </citation>
    <scope>NUCLEOTIDE SEQUENCE [LARGE SCALE GENOMIC DNA]</scope>
    <source>
        <strain evidence="2 3">CBS 147.97</strain>
    </source>
</reference>
<dbReference type="OrthoDB" id="419598at2759"/>
<dbReference type="GeneID" id="25414330"/>
<keyword evidence="3" id="KW-1185">Reference proteome</keyword>
<accession>A0A074W755</accession>
<gene>
    <name evidence="2" type="ORF">M436DRAFT_67996</name>
</gene>
<name>A0A074W755_9PEZI</name>
<dbReference type="PANTHER" id="PTHR43162:SF1">
    <property type="entry name" value="PRESTALK A DIFFERENTIATION PROTEIN A"/>
    <property type="match status" value="1"/>
</dbReference>
<sequence length="307" mass="33355">MASPTVIVFGPTGNVARVAAITARKHGAQVVLAMRDPSKEINGIRHEENGYERVQADLTKPDTIREAVLKTGAKKAFIYQVHSSDHLKSSIEALKEAGIDFVVFMSSFTIVDAGGDLEAISPKEHIPYSHARVELSLLEVFGREHFVPIRSGSLATNLMMFNGQAVRNGHVSLWAPESTSDCISADDLGEVAGTVLVNGSDKKIIYLFGPEPLSQQKQIETVARVLQKDIKIDTISTEAEAVEAYKAKGLPEAVARLIAANLAQNTKSFAAREPQIYREGVSNVKEITGHPSTSFQDFVSSNSHLFQ</sequence>
<dbReference type="InterPro" id="IPR016040">
    <property type="entry name" value="NAD(P)-bd_dom"/>
</dbReference>
<dbReference type="STRING" id="1043004.A0A074W755"/>
<evidence type="ECO:0000259" key="1">
    <source>
        <dbReference type="Pfam" id="PF13460"/>
    </source>
</evidence>
<dbReference type="PANTHER" id="PTHR43162">
    <property type="match status" value="1"/>
</dbReference>
<dbReference type="EMBL" id="KL584727">
    <property type="protein sequence ID" value="KEQ68688.1"/>
    <property type="molecule type" value="Genomic_DNA"/>
</dbReference>
<proteinExistence type="predicted"/>
<dbReference type="Pfam" id="PF13460">
    <property type="entry name" value="NAD_binding_10"/>
    <property type="match status" value="1"/>
</dbReference>
<dbReference type="AlphaFoldDB" id="A0A074W755"/>
<organism evidence="2 3">
    <name type="scientific">Aureobasidium namibiae CBS 147.97</name>
    <dbReference type="NCBI Taxonomy" id="1043004"/>
    <lineage>
        <taxon>Eukaryota</taxon>
        <taxon>Fungi</taxon>
        <taxon>Dikarya</taxon>
        <taxon>Ascomycota</taxon>
        <taxon>Pezizomycotina</taxon>
        <taxon>Dothideomycetes</taxon>
        <taxon>Dothideomycetidae</taxon>
        <taxon>Dothideales</taxon>
        <taxon>Saccotheciaceae</taxon>
        <taxon>Aureobasidium</taxon>
    </lineage>
</organism>
<feature type="domain" description="NAD(P)-binding" evidence="1">
    <location>
        <begin position="10"/>
        <end position="123"/>
    </location>
</feature>
<dbReference type="InterPro" id="IPR036291">
    <property type="entry name" value="NAD(P)-bd_dom_sf"/>
</dbReference>